<proteinExistence type="predicted"/>
<gene>
    <name evidence="1" type="ORF">NDU88_008497</name>
</gene>
<name>A0AAV7N8L7_PLEWA</name>
<reference evidence="1" key="1">
    <citation type="journal article" date="2022" name="bioRxiv">
        <title>Sequencing and chromosome-scale assembly of the giantPleurodeles waltlgenome.</title>
        <authorList>
            <person name="Brown T."/>
            <person name="Elewa A."/>
            <person name="Iarovenko S."/>
            <person name="Subramanian E."/>
            <person name="Araus A.J."/>
            <person name="Petzold A."/>
            <person name="Susuki M."/>
            <person name="Suzuki K.-i.T."/>
            <person name="Hayashi T."/>
            <person name="Toyoda A."/>
            <person name="Oliveira C."/>
            <person name="Osipova E."/>
            <person name="Leigh N.D."/>
            <person name="Simon A."/>
            <person name="Yun M.H."/>
        </authorList>
    </citation>
    <scope>NUCLEOTIDE SEQUENCE</scope>
    <source>
        <strain evidence="1">20211129_DDA</strain>
        <tissue evidence="1">Liver</tissue>
    </source>
</reference>
<dbReference type="EMBL" id="JANPWB010000013">
    <property type="protein sequence ID" value="KAJ1111160.1"/>
    <property type="molecule type" value="Genomic_DNA"/>
</dbReference>
<protein>
    <submittedName>
        <fullName evidence="1">Uncharacterized protein</fullName>
    </submittedName>
</protein>
<keyword evidence="2" id="KW-1185">Reference proteome</keyword>
<accession>A0AAV7N8L7</accession>
<dbReference type="Proteomes" id="UP001066276">
    <property type="component" value="Chromosome 9"/>
</dbReference>
<evidence type="ECO:0000313" key="1">
    <source>
        <dbReference type="EMBL" id="KAJ1111160.1"/>
    </source>
</evidence>
<organism evidence="1 2">
    <name type="scientific">Pleurodeles waltl</name>
    <name type="common">Iberian ribbed newt</name>
    <dbReference type="NCBI Taxonomy" id="8319"/>
    <lineage>
        <taxon>Eukaryota</taxon>
        <taxon>Metazoa</taxon>
        <taxon>Chordata</taxon>
        <taxon>Craniata</taxon>
        <taxon>Vertebrata</taxon>
        <taxon>Euteleostomi</taxon>
        <taxon>Amphibia</taxon>
        <taxon>Batrachia</taxon>
        <taxon>Caudata</taxon>
        <taxon>Salamandroidea</taxon>
        <taxon>Salamandridae</taxon>
        <taxon>Pleurodelinae</taxon>
        <taxon>Pleurodeles</taxon>
    </lineage>
</organism>
<comment type="caution">
    <text evidence="1">The sequence shown here is derived from an EMBL/GenBank/DDBJ whole genome shotgun (WGS) entry which is preliminary data.</text>
</comment>
<dbReference type="AlphaFoldDB" id="A0AAV7N8L7"/>
<sequence>MRERMQRRLDPKKQLTRQAFTPRLASQGFTGSSTRRGREKQKACFRSIRADYCADYTICADCSICADYSADYTMCADYTPRTQQ</sequence>
<evidence type="ECO:0000313" key="2">
    <source>
        <dbReference type="Proteomes" id="UP001066276"/>
    </source>
</evidence>